<comment type="caution">
    <text evidence="1">The sequence shown here is derived from an EMBL/GenBank/DDBJ whole genome shotgun (WGS) entry which is preliminary data.</text>
</comment>
<gene>
    <name evidence="1" type="ORF">DYY88_11635</name>
</gene>
<proteinExistence type="predicted"/>
<evidence type="ECO:0000313" key="1">
    <source>
        <dbReference type="EMBL" id="RZM79866.1"/>
    </source>
</evidence>
<organism evidence="1 2">
    <name type="scientific">Leptolyngbya iicbica LK</name>
    <dbReference type="NCBI Taxonomy" id="2294035"/>
    <lineage>
        <taxon>Bacteria</taxon>
        <taxon>Bacillati</taxon>
        <taxon>Cyanobacteriota</taxon>
        <taxon>Cyanophyceae</taxon>
        <taxon>Leptolyngbyales</taxon>
        <taxon>Leptolyngbyaceae</taxon>
        <taxon>Leptolyngbya group</taxon>
        <taxon>Leptolyngbya</taxon>
        <taxon>Leptolyngbya iicbica</taxon>
    </lineage>
</organism>
<protein>
    <submittedName>
        <fullName evidence="1">Uncharacterized protein</fullName>
    </submittedName>
</protein>
<keyword evidence="2" id="KW-1185">Reference proteome</keyword>
<dbReference type="Proteomes" id="UP000292459">
    <property type="component" value="Unassembled WGS sequence"/>
</dbReference>
<evidence type="ECO:0000313" key="2">
    <source>
        <dbReference type="Proteomes" id="UP000292459"/>
    </source>
</evidence>
<dbReference type="AlphaFoldDB" id="A0A4V2E2V4"/>
<accession>A0A4V2E2V4</accession>
<sequence length="258" mass="29152">MAALNAFRDSDSGGVWPHLDKAEIISEMRSRLHSPFRVNQGQQPFCGPASILFELIRKFPLRYVELCQSLYETGGFQAQTRQIQASGALRQASQGELRMGPADWMVLATLRESENFLFPVEPNAPELVRNLAGMTKFWEMKGWVREILGYSRVEYFHTYVLRDLAALKKSQQILDQGGVALGLVTAENLLGQEKSRITVPNHWIALVGNVDIQKGTFWQHDSGHVSFDVFTWAKRVTIEADEGVFEDAFWGVVLGYET</sequence>
<dbReference type="EMBL" id="QVFV01000002">
    <property type="protein sequence ID" value="RZM79866.1"/>
    <property type="molecule type" value="Genomic_DNA"/>
</dbReference>
<name>A0A4V2E2V4_9CYAN</name>
<dbReference type="OrthoDB" id="527753at2"/>
<reference evidence="1 2" key="1">
    <citation type="submission" date="2018-11" db="EMBL/GenBank/DDBJ databases">
        <title>Whole genome sequencing of an environmental sample.</title>
        <authorList>
            <person name="Sarangi A.N."/>
            <person name="Singh D."/>
            <person name="Tripathy S."/>
        </authorList>
    </citation>
    <scope>NUCLEOTIDE SEQUENCE [LARGE SCALE GENOMIC DNA]</scope>
    <source>
        <strain evidence="1 2">Lakshadweep</strain>
    </source>
</reference>